<evidence type="ECO:0000313" key="3">
    <source>
        <dbReference type="Proteomes" id="UP000008177"/>
    </source>
</evidence>
<feature type="region of interest" description="Disordered" evidence="1">
    <location>
        <begin position="1"/>
        <end position="23"/>
    </location>
</feature>
<sequence length="65" mass="7218">MDIVTANPKGGTTPRPASPATRNEMHSIVEYDADNLVGQVSKCLAIAKQRKYLNRLYAFPWVSLI</sequence>
<gene>
    <name evidence="2" type="ORF">BofuT4_uP101240.1</name>
</gene>
<proteinExistence type="predicted"/>
<organism evidence="2 3">
    <name type="scientific">Botryotinia fuckeliana (strain T4)</name>
    <name type="common">Noble rot fungus</name>
    <name type="synonym">Botrytis cinerea</name>
    <dbReference type="NCBI Taxonomy" id="999810"/>
    <lineage>
        <taxon>Eukaryota</taxon>
        <taxon>Fungi</taxon>
        <taxon>Dikarya</taxon>
        <taxon>Ascomycota</taxon>
        <taxon>Pezizomycotina</taxon>
        <taxon>Leotiomycetes</taxon>
        <taxon>Helotiales</taxon>
        <taxon>Sclerotiniaceae</taxon>
        <taxon>Botrytis</taxon>
    </lineage>
</organism>
<accession>G2YBX9</accession>
<dbReference type="InParanoid" id="G2YBX9"/>
<evidence type="ECO:0000256" key="1">
    <source>
        <dbReference type="SAM" id="MobiDB-lite"/>
    </source>
</evidence>
<dbReference type="Proteomes" id="UP000008177">
    <property type="component" value="Unplaced contigs"/>
</dbReference>
<dbReference type="HOGENOM" id="CLU_2849425_0_0_1"/>
<protein>
    <submittedName>
        <fullName evidence="2">Uncharacterized protein</fullName>
    </submittedName>
</protein>
<dbReference type="EMBL" id="FQ790313">
    <property type="protein sequence ID" value="CCD34720.1"/>
    <property type="molecule type" value="Genomic_DNA"/>
</dbReference>
<evidence type="ECO:0000313" key="2">
    <source>
        <dbReference type="EMBL" id="CCD34720.1"/>
    </source>
</evidence>
<reference evidence="3" key="1">
    <citation type="journal article" date="2011" name="PLoS Genet.">
        <title>Genomic analysis of the necrotrophic fungal pathogens Sclerotinia sclerotiorum and Botrytis cinerea.</title>
        <authorList>
            <person name="Amselem J."/>
            <person name="Cuomo C.A."/>
            <person name="van Kan J.A."/>
            <person name="Viaud M."/>
            <person name="Benito E.P."/>
            <person name="Couloux A."/>
            <person name="Coutinho P.M."/>
            <person name="de Vries R.P."/>
            <person name="Dyer P.S."/>
            <person name="Fillinger S."/>
            <person name="Fournier E."/>
            <person name="Gout L."/>
            <person name="Hahn M."/>
            <person name="Kohn L."/>
            <person name="Lapalu N."/>
            <person name="Plummer K.M."/>
            <person name="Pradier J.M."/>
            <person name="Quevillon E."/>
            <person name="Sharon A."/>
            <person name="Simon A."/>
            <person name="ten Have A."/>
            <person name="Tudzynski B."/>
            <person name="Tudzynski P."/>
            <person name="Wincker P."/>
            <person name="Andrew M."/>
            <person name="Anthouard V."/>
            <person name="Beever R.E."/>
            <person name="Beffa R."/>
            <person name="Benoit I."/>
            <person name="Bouzid O."/>
            <person name="Brault B."/>
            <person name="Chen Z."/>
            <person name="Choquer M."/>
            <person name="Collemare J."/>
            <person name="Cotton P."/>
            <person name="Danchin E.G."/>
            <person name="Da Silva C."/>
            <person name="Gautier A."/>
            <person name="Giraud C."/>
            <person name="Giraud T."/>
            <person name="Gonzalez C."/>
            <person name="Grossetete S."/>
            <person name="Guldener U."/>
            <person name="Henrissat B."/>
            <person name="Howlett B.J."/>
            <person name="Kodira C."/>
            <person name="Kretschmer M."/>
            <person name="Lappartient A."/>
            <person name="Leroch M."/>
            <person name="Levis C."/>
            <person name="Mauceli E."/>
            <person name="Neuveglise C."/>
            <person name="Oeser B."/>
            <person name="Pearson M."/>
            <person name="Poulain J."/>
            <person name="Poussereau N."/>
            <person name="Quesneville H."/>
            <person name="Rascle C."/>
            <person name="Schumacher J."/>
            <person name="Segurens B."/>
            <person name="Sexton A."/>
            <person name="Silva E."/>
            <person name="Sirven C."/>
            <person name="Soanes D.M."/>
            <person name="Talbot N.J."/>
            <person name="Templeton M."/>
            <person name="Yandava C."/>
            <person name="Yarden O."/>
            <person name="Zeng Q."/>
            <person name="Rollins J.A."/>
            <person name="Lebrun M.H."/>
            <person name="Dickman M."/>
        </authorList>
    </citation>
    <scope>NUCLEOTIDE SEQUENCE [LARGE SCALE GENOMIC DNA]</scope>
    <source>
        <strain evidence="3">T4</strain>
    </source>
</reference>
<dbReference type="AlphaFoldDB" id="G2YBX9"/>
<name>G2YBX9_BOTF4</name>